<dbReference type="InterPro" id="IPR011990">
    <property type="entry name" value="TPR-like_helical_dom_sf"/>
</dbReference>
<keyword evidence="4" id="KW-1185">Reference proteome</keyword>
<dbReference type="GO" id="GO:0009451">
    <property type="term" value="P:RNA modification"/>
    <property type="evidence" value="ECO:0007669"/>
    <property type="project" value="InterPro"/>
</dbReference>
<comment type="caution">
    <text evidence="3">The sequence shown here is derived from an EMBL/GenBank/DDBJ whole genome shotgun (WGS) entry which is preliminary data.</text>
</comment>
<dbReference type="NCBIfam" id="TIGR00756">
    <property type="entry name" value="PPR"/>
    <property type="match status" value="4"/>
</dbReference>
<accession>A0A9D4V1H6</accession>
<dbReference type="PANTHER" id="PTHR47926">
    <property type="entry name" value="PENTATRICOPEPTIDE REPEAT-CONTAINING PROTEIN"/>
    <property type="match status" value="1"/>
</dbReference>
<dbReference type="FunFam" id="1.25.40.10:FF:000031">
    <property type="entry name" value="Pentatricopeptide repeat-containing protein mitochondrial"/>
    <property type="match status" value="1"/>
</dbReference>
<dbReference type="PROSITE" id="PS51375">
    <property type="entry name" value="PPR"/>
    <property type="match status" value="4"/>
</dbReference>
<dbReference type="Gene3D" id="1.25.40.10">
    <property type="entry name" value="Tetratricopeptide repeat domain"/>
    <property type="match status" value="6"/>
</dbReference>
<dbReference type="PANTHER" id="PTHR47926:SF533">
    <property type="entry name" value="DYW DOMAIN-CONTAINING PROTEIN"/>
    <property type="match status" value="1"/>
</dbReference>
<evidence type="ECO:0000256" key="2">
    <source>
        <dbReference type="PROSITE-ProRule" id="PRU00708"/>
    </source>
</evidence>
<dbReference type="Proteomes" id="UP000886520">
    <property type="component" value="Chromosome 7"/>
</dbReference>
<organism evidence="3 4">
    <name type="scientific">Adiantum capillus-veneris</name>
    <name type="common">Maidenhair fern</name>
    <dbReference type="NCBI Taxonomy" id="13818"/>
    <lineage>
        <taxon>Eukaryota</taxon>
        <taxon>Viridiplantae</taxon>
        <taxon>Streptophyta</taxon>
        <taxon>Embryophyta</taxon>
        <taxon>Tracheophyta</taxon>
        <taxon>Polypodiopsida</taxon>
        <taxon>Polypodiidae</taxon>
        <taxon>Polypodiales</taxon>
        <taxon>Pteridineae</taxon>
        <taxon>Pteridaceae</taxon>
        <taxon>Vittarioideae</taxon>
        <taxon>Adiantum</taxon>
    </lineage>
</organism>
<dbReference type="EMBL" id="JABFUD020000007">
    <property type="protein sequence ID" value="KAI5078015.1"/>
    <property type="molecule type" value="Genomic_DNA"/>
</dbReference>
<dbReference type="GO" id="GO:0048731">
    <property type="term" value="P:system development"/>
    <property type="evidence" value="ECO:0007669"/>
    <property type="project" value="UniProtKB-ARBA"/>
</dbReference>
<evidence type="ECO:0000313" key="4">
    <source>
        <dbReference type="Proteomes" id="UP000886520"/>
    </source>
</evidence>
<dbReference type="FunFam" id="1.25.40.10:FF:000158">
    <property type="entry name" value="pentatricopeptide repeat-containing protein At2g33680"/>
    <property type="match status" value="1"/>
</dbReference>
<dbReference type="Pfam" id="PF13041">
    <property type="entry name" value="PPR_2"/>
    <property type="match status" value="2"/>
</dbReference>
<proteinExistence type="predicted"/>
<feature type="repeat" description="PPR" evidence="2">
    <location>
        <begin position="508"/>
        <end position="542"/>
    </location>
</feature>
<keyword evidence="1" id="KW-0677">Repeat</keyword>
<evidence type="ECO:0000313" key="3">
    <source>
        <dbReference type="EMBL" id="KAI5078015.1"/>
    </source>
</evidence>
<evidence type="ECO:0000256" key="1">
    <source>
        <dbReference type="ARBA" id="ARBA00022737"/>
    </source>
</evidence>
<reference evidence="3" key="1">
    <citation type="submission" date="2021-01" db="EMBL/GenBank/DDBJ databases">
        <title>Adiantum capillus-veneris genome.</title>
        <authorList>
            <person name="Fang Y."/>
            <person name="Liao Q."/>
        </authorList>
    </citation>
    <scope>NUCLEOTIDE SEQUENCE</scope>
    <source>
        <strain evidence="3">H3</strain>
        <tissue evidence="3">Leaf</tissue>
    </source>
</reference>
<dbReference type="Pfam" id="PF01535">
    <property type="entry name" value="PPR"/>
    <property type="match status" value="4"/>
</dbReference>
<protein>
    <recommendedName>
        <fullName evidence="5">Pentatricopeptide repeat-containing protein</fullName>
    </recommendedName>
</protein>
<dbReference type="InterPro" id="IPR002885">
    <property type="entry name" value="PPR_rpt"/>
</dbReference>
<name>A0A9D4V1H6_ADICA</name>
<feature type="repeat" description="PPR" evidence="2">
    <location>
        <begin position="103"/>
        <end position="137"/>
    </location>
</feature>
<dbReference type="OrthoDB" id="1880985at2759"/>
<sequence length="758" mass="84462">MKTWAITTPRQRSPCTSFEDRGIFLRKASSAISSEVRSGLQGDYALLLRSVKNPAQGHLLQARIKTDGLQDDPFLNSLLIQMYGKCGSLCDARILFESMLERPMLAWKSIIRAYVQAGHCVEALHLFQQLLQEGFFPDKYTIVSVLTACANKNNLTCGRHFHAIVVGNCFISDIAVETALVNMYGKCDCLMMSVEIFNSMHSRHVIVWNVLIAAHVKHNQGDTALVLFYQMQQEGVLPNSITFINVLSLRVASCCVNYVGEEVHAIFYTHEFRADIAMGNALLNMYCTSGWLQDASVVFDGLLTQNLVSWTSMIEGYSQQGQGKKAFQCFEQMQQQGVLPDQVTYIGILQTCASMRGLFEGKRMHARLASNGMQSSVMVGTALVQMYGSCGNMERATTVLGSITHPNLLSWTSMIALQSQQKDEAAILQSFMQMVQQGFMPDKVVFFSLLDACYKRKNVLEGKRVHCLLIGASYELDDSARAMLISLYLSSTSLEEARKLFDTVSGISVLAWTVMITSCTENGQDLEALQLFFQMQQEGILPEHQAFVSLLRACSNLPSLFNGRRIHTYVTQFDDISIEASLINMYGKCGDVSAAQAVFNGVLEHGFISWTALLAAYVQHGSRRALQVCKLLVARNYRLDDATFLQALLVCCRFGIVDEALVYFVDMVRSHPCKLGLDHFCCMIDLFGRVGLLEYAEAFTDSIPCQPSAALWMALLGACRQHVNVEWAKRTARYVAELNQSQGGHYVVLSNVYALSSR</sequence>
<evidence type="ECO:0008006" key="5">
    <source>
        <dbReference type="Google" id="ProtNLM"/>
    </source>
</evidence>
<dbReference type="GO" id="GO:0003723">
    <property type="term" value="F:RNA binding"/>
    <property type="evidence" value="ECO:0007669"/>
    <property type="project" value="InterPro"/>
</dbReference>
<gene>
    <name evidence="3" type="ORF">GOP47_0007839</name>
</gene>
<feature type="repeat" description="PPR" evidence="2">
    <location>
        <begin position="204"/>
        <end position="238"/>
    </location>
</feature>
<feature type="repeat" description="PPR" evidence="2">
    <location>
        <begin position="306"/>
        <end position="340"/>
    </location>
</feature>
<dbReference type="AlphaFoldDB" id="A0A9D4V1H6"/>
<dbReference type="InterPro" id="IPR046960">
    <property type="entry name" value="PPR_At4g14850-like_plant"/>
</dbReference>